<dbReference type="EMBL" id="CYYC01000026">
    <property type="protein sequence ID" value="CUN08622.1"/>
    <property type="molecule type" value="Genomic_DNA"/>
</dbReference>
<protein>
    <submittedName>
        <fullName evidence="1">Uncharacterized protein with conserved CXXC pairs</fullName>
    </submittedName>
</protein>
<sequence>MRDQNLTCIGCPLGCSISVSLSDNGEVSEITGNTCKKGEEYARKEVTNPSRVVTSIVKINNGDVNMVSVKTAEDIPKGKIFDCMEALKKVTVTAPVQIGEVIIKNVCGTGVDVIATKKVNALT</sequence>
<dbReference type="SUPFAM" id="SSF160148">
    <property type="entry name" value="CPE0013-like"/>
    <property type="match status" value="1"/>
</dbReference>
<dbReference type="RefSeq" id="WP_022169387.1">
    <property type="nucleotide sequence ID" value="NZ_CAKXER010000056.1"/>
</dbReference>
<reference evidence="1 2" key="1">
    <citation type="submission" date="2015-09" db="EMBL/GenBank/DDBJ databases">
        <authorList>
            <consortium name="Pathogen Informatics"/>
        </authorList>
    </citation>
    <scope>NUCLEOTIDE SEQUENCE [LARGE SCALE GENOMIC DNA]</scope>
    <source>
        <strain evidence="1 2">2789STDY5834966</strain>
    </source>
</reference>
<dbReference type="PANTHER" id="PTHR39450">
    <property type="entry name" value="MOLYBDOPTERIN OXIDOREDUCTASE, 4FE-4S CLUSTER-BINDING SUBUNIT"/>
    <property type="match status" value="1"/>
</dbReference>
<name>A0A173U0J8_9FIRM</name>
<dbReference type="Gene3D" id="3.10.530.10">
    <property type="entry name" value="CPE0013-like"/>
    <property type="match status" value="1"/>
</dbReference>
<dbReference type="Pfam" id="PF07892">
    <property type="entry name" value="DUF1667"/>
    <property type="match status" value="1"/>
</dbReference>
<evidence type="ECO:0000313" key="2">
    <source>
        <dbReference type="Proteomes" id="UP000095390"/>
    </source>
</evidence>
<dbReference type="InterPro" id="IPR036593">
    <property type="entry name" value="CPE0013-like_sf"/>
</dbReference>
<evidence type="ECO:0000313" key="1">
    <source>
        <dbReference type="EMBL" id="CUN08622.1"/>
    </source>
</evidence>
<organism evidence="1 2">
    <name type="scientific">Anaerobutyricum hallii</name>
    <dbReference type="NCBI Taxonomy" id="39488"/>
    <lineage>
        <taxon>Bacteria</taxon>
        <taxon>Bacillati</taxon>
        <taxon>Bacillota</taxon>
        <taxon>Clostridia</taxon>
        <taxon>Lachnospirales</taxon>
        <taxon>Lachnospiraceae</taxon>
        <taxon>Anaerobutyricum</taxon>
    </lineage>
</organism>
<dbReference type="PANTHER" id="PTHR39450:SF1">
    <property type="entry name" value="DUF1667 DOMAIN-CONTAINING PROTEIN"/>
    <property type="match status" value="1"/>
</dbReference>
<proteinExistence type="predicted"/>
<dbReference type="Proteomes" id="UP000095390">
    <property type="component" value="Unassembled WGS sequence"/>
</dbReference>
<dbReference type="OrthoDB" id="9811531at2"/>
<dbReference type="InterPro" id="IPR012460">
    <property type="entry name" value="DUF1667"/>
</dbReference>
<dbReference type="AlphaFoldDB" id="A0A173U0J8"/>
<gene>
    <name evidence="1" type="ORF">ERS852578_02095</name>
</gene>
<accession>A0A173U0J8</accession>